<dbReference type="Pfam" id="PF13279">
    <property type="entry name" value="4HBT_2"/>
    <property type="match status" value="1"/>
</dbReference>
<dbReference type="AlphaFoldDB" id="A0A1H2II96"/>
<name>A0A1H2II96_9BACT</name>
<sequence length="153" mass="18057">MNKPYFKTAKDAPEPLRAIVKTITRFEEIDSMGIAWHGRFASYFEDARVSLGEKYKISYFDLFNNGILAPLKKIHIDFKKPVFFREEISIECILHYTEASKISTEYIIKKQDNTIAATGYVIQMLLNLKYELFLTQPEYYKNFCKMWEKGKIK</sequence>
<evidence type="ECO:0000313" key="2">
    <source>
        <dbReference type="Proteomes" id="UP000199608"/>
    </source>
</evidence>
<keyword evidence="1" id="KW-0378">Hydrolase</keyword>
<gene>
    <name evidence="1" type="ORF">SAMN04487931_108206</name>
</gene>
<dbReference type="SUPFAM" id="SSF54637">
    <property type="entry name" value="Thioesterase/thiol ester dehydrase-isomerase"/>
    <property type="match status" value="1"/>
</dbReference>
<accession>A0A1H2II96</accession>
<organism evidence="1 2">
    <name type="scientific">Desulfobacula phenolica</name>
    <dbReference type="NCBI Taxonomy" id="90732"/>
    <lineage>
        <taxon>Bacteria</taxon>
        <taxon>Pseudomonadati</taxon>
        <taxon>Thermodesulfobacteriota</taxon>
        <taxon>Desulfobacteria</taxon>
        <taxon>Desulfobacterales</taxon>
        <taxon>Desulfobacteraceae</taxon>
        <taxon>Desulfobacula</taxon>
    </lineage>
</organism>
<dbReference type="InterPro" id="IPR029069">
    <property type="entry name" value="HotDog_dom_sf"/>
</dbReference>
<dbReference type="Gene3D" id="3.10.129.10">
    <property type="entry name" value="Hotdog Thioesterase"/>
    <property type="match status" value="1"/>
</dbReference>
<dbReference type="EMBL" id="FNLL01000008">
    <property type="protein sequence ID" value="SDU43731.1"/>
    <property type="molecule type" value="Genomic_DNA"/>
</dbReference>
<dbReference type="GO" id="GO:0016787">
    <property type="term" value="F:hydrolase activity"/>
    <property type="evidence" value="ECO:0007669"/>
    <property type="project" value="UniProtKB-KW"/>
</dbReference>
<keyword evidence="2" id="KW-1185">Reference proteome</keyword>
<dbReference type="Proteomes" id="UP000199608">
    <property type="component" value="Unassembled WGS sequence"/>
</dbReference>
<proteinExistence type="predicted"/>
<evidence type="ECO:0000313" key="1">
    <source>
        <dbReference type="EMBL" id="SDU43731.1"/>
    </source>
</evidence>
<protein>
    <submittedName>
        <fullName evidence="1">Acyl-CoA thioester hydrolase</fullName>
    </submittedName>
</protein>
<dbReference type="CDD" id="cd00586">
    <property type="entry name" value="4HBT"/>
    <property type="match status" value="1"/>
</dbReference>
<reference evidence="2" key="1">
    <citation type="submission" date="2016-10" db="EMBL/GenBank/DDBJ databases">
        <authorList>
            <person name="Varghese N."/>
            <person name="Submissions S."/>
        </authorList>
    </citation>
    <scope>NUCLEOTIDE SEQUENCE [LARGE SCALE GENOMIC DNA]</scope>
    <source>
        <strain evidence="2">DSM 3384</strain>
    </source>
</reference>